<dbReference type="AlphaFoldDB" id="A0A9X3F6D1"/>
<dbReference type="PROSITE" id="PS51257">
    <property type="entry name" value="PROKAR_LIPOPROTEIN"/>
    <property type="match status" value="1"/>
</dbReference>
<evidence type="ECO:0000313" key="3">
    <source>
        <dbReference type="Proteomes" id="UP001145087"/>
    </source>
</evidence>
<gene>
    <name evidence="2" type="ORF">OU798_12025</name>
</gene>
<evidence type="ECO:0000256" key="1">
    <source>
        <dbReference type="SAM" id="SignalP"/>
    </source>
</evidence>
<evidence type="ECO:0008006" key="4">
    <source>
        <dbReference type="Google" id="ProtNLM"/>
    </source>
</evidence>
<evidence type="ECO:0000313" key="2">
    <source>
        <dbReference type="EMBL" id="MCY1721075.1"/>
    </source>
</evidence>
<comment type="caution">
    <text evidence="2">The sequence shown here is derived from an EMBL/GenBank/DDBJ whole genome shotgun (WGS) entry which is preliminary data.</text>
</comment>
<feature type="chain" id="PRO_5040772023" description="GW domain-containing protein" evidence="1">
    <location>
        <begin position="18"/>
        <end position="245"/>
    </location>
</feature>
<keyword evidence="3" id="KW-1185">Reference proteome</keyword>
<reference evidence="2" key="1">
    <citation type="submission" date="2022-11" db="EMBL/GenBank/DDBJ databases">
        <title>Marilongibacter aestuarii gen. nov., sp. nov., isolated from tidal flat sediment.</title>
        <authorList>
            <person name="Jiayan W."/>
        </authorList>
    </citation>
    <scope>NUCLEOTIDE SEQUENCE</scope>
    <source>
        <strain evidence="2">Z1-6</strain>
    </source>
</reference>
<proteinExistence type="predicted"/>
<feature type="signal peptide" evidence="1">
    <location>
        <begin position="1"/>
        <end position="17"/>
    </location>
</feature>
<dbReference type="RefSeq" id="WP_343333409.1">
    <property type="nucleotide sequence ID" value="NZ_JAPOHD010000027.1"/>
</dbReference>
<organism evidence="2 3">
    <name type="scientific">Draconibacterium aestuarii</name>
    <dbReference type="NCBI Taxonomy" id="2998507"/>
    <lineage>
        <taxon>Bacteria</taxon>
        <taxon>Pseudomonadati</taxon>
        <taxon>Bacteroidota</taxon>
        <taxon>Bacteroidia</taxon>
        <taxon>Marinilabiliales</taxon>
        <taxon>Prolixibacteraceae</taxon>
        <taxon>Draconibacterium</taxon>
    </lineage>
</organism>
<protein>
    <recommendedName>
        <fullName evidence="4">GW domain-containing protein</fullName>
    </recommendedName>
</protein>
<dbReference type="EMBL" id="JAPOHD010000027">
    <property type="protein sequence ID" value="MCY1721075.1"/>
    <property type="molecule type" value="Genomic_DNA"/>
</dbReference>
<sequence>MKLQQILLIVLILFSSACVKNKSGQPASNPSISNLKSFEVNEVIQTSQYTYLRVSENSAERWVAVSKMDATVGNTYYYDSELQMTNFHSKELDRDFETIYFINTVSTNPIAGHSTPPADNTIAGHSGKTETKQDGAVSFEKAGNEITIAQIFENPENYSNKEIEIRGIVVKVNKQIMGKNWIHIQDGSSFNNNFDLTITSQDLPSVNDEVTFKGTIFLNKDFGAGYAYDVIMENAVIVDKKTTAL</sequence>
<name>A0A9X3F6D1_9BACT</name>
<accession>A0A9X3F6D1</accession>
<dbReference type="Proteomes" id="UP001145087">
    <property type="component" value="Unassembled WGS sequence"/>
</dbReference>
<keyword evidence="1" id="KW-0732">Signal</keyword>